<sequence length="125" mass="14394">MGLSNNSHGKCIVPLLFLVLMMSSMSMLEAARLLDGSWPVKELRGYNWADAVYELLMYHIPRCAAWCRILEEGGDQSVDSYDEEDVKKKKNKRKKKLEEEVENNKGKKKLKEDGGQENESREEDI</sequence>
<reference evidence="3" key="1">
    <citation type="submission" date="2020-01" db="EMBL/GenBank/DDBJ databases">
        <title>Genome sequence of Kobresia littledalei, the first chromosome-level genome in the family Cyperaceae.</title>
        <authorList>
            <person name="Qu G."/>
        </authorList>
    </citation>
    <scope>NUCLEOTIDE SEQUENCE</scope>
    <source>
        <strain evidence="3">C.B.Clarke</strain>
        <tissue evidence="3">Leaf</tissue>
    </source>
</reference>
<accession>A0A833RXE6</accession>
<evidence type="ECO:0000256" key="1">
    <source>
        <dbReference type="SAM" id="MobiDB-lite"/>
    </source>
</evidence>
<gene>
    <name evidence="3" type="ORF">FCM35_KLT16170</name>
</gene>
<keyword evidence="4" id="KW-1185">Reference proteome</keyword>
<keyword evidence="2" id="KW-0732">Signal</keyword>
<feature type="compositionally biased region" description="Basic and acidic residues" evidence="1">
    <location>
        <begin position="96"/>
        <end position="114"/>
    </location>
</feature>
<evidence type="ECO:0000313" key="3">
    <source>
        <dbReference type="EMBL" id="KAF3340399.1"/>
    </source>
</evidence>
<evidence type="ECO:0008006" key="5">
    <source>
        <dbReference type="Google" id="ProtNLM"/>
    </source>
</evidence>
<organism evidence="3 4">
    <name type="scientific">Carex littledalei</name>
    <dbReference type="NCBI Taxonomy" id="544730"/>
    <lineage>
        <taxon>Eukaryota</taxon>
        <taxon>Viridiplantae</taxon>
        <taxon>Streptophyta</taxon>
        <taxon>Embryophyta</taxon>
        <taxon>Tracheophyta</taxon>
        <taxon>Spermatophyta</taxon>
        <taxon>Magnoliopsida</taxon>
        <taxon>Liliopsida</taxon>
        <taxon>Poales</taxon>
        <taxon>Cyperaceae</taxon>
        <taxon>Cyperoideae</taxon>
        <taxon>Cariceae</taxon>
        <taxon>Carex</taxon>
        <taxon>Carex subgen. Euthyceras</taxon>
    </lineage>
</organism>
<feature type="region of interest" description="Disordered" evidence="1">
    <location>
        <begin position="77"/>
        <end position="125"/>
    </location>
</feature>
<dbReference type="EMBL" id="SWLB01000003">
    <property type="protein sequence ID" value="KAF3340399.1"/>
    <property type="molecule type" value="Genomic_DNA"/>
</dbReference>
<dbReference type="AlphaFoldDB" id="A0A833RXE6"/>
<feature type="signal peptide" evidence="2">
    <location>
        <begin position="1"/>
        <end position="30"/>
    </location>
</feature>
<evidence type="ECO:0000256" key="2">
    <source>
        <dbReference type="SAM" id="SignalP"/>
    </source>
</evidence>
<comment type="caution">
    <text evidence="3">The sequence shown here is derived from an EMBL/GenBank/DDBJ whole genome shotgun (WGS) entry which is preliminary data.</text>
</comment>
<proteinExistence type="predicted"/>
<dbReference type="Proteomes" id="UP000623129">
    <property type="component" value="Unassembled WGS sequence"/>
</dbReference>
<evidence type="ECO:0000313" key="4">
    <source>
        <dbReference type="Proteomes" id="UP000623129"/>
    </source>
</evidence>
<feature type="chain" id="PRO_5032443522" description="Transmembrane protein" evidence="2">
    <location>
        <begin position="31"/>
        <end position="125"/>
    </location>
</feature>
<protein>
    <recommendedName>
        <fullName evidence="5">Transmembrane protein</fullName>
    </recommendedName>
</protein>
<name>A0A833RXE6_9POAL</name>